<feature type="transmembrane region" description="Helical" evidence="2">
    <location>
        <begin position="38"/>
        <end position="59"/>
    </location>
</feature>
<gene>
    <name evidence="3" type="primary">U6500D02360</name>
    <name evidence="3" type="ORF">SEUBUCD650_0D02360</name>
</gene>
<feature type="compositionally biased region" description="Basic and acidic residues" evidence="1">
    <location>
        <begin position="140"/>
        <end position="151"/>
    </location>
</feature>
<evidence type="ECO:0000313" key="4">
    <source>
        <dbReference type="Proteomes" id="UP001152964"/>
    </source>
</evidence>
<keyword evidence="2" id="KW-0472">Membrane</keyword>
<keyword evidence="4" id="KW-1185">Reference proteome</keyword>
<name>A0ABN8VX26_SACEU</name>
<evidence type="ECO:0000256" key="2">
    <source>
        <dbReference type="SAM" id="Phobius"/>
    </source>
</evidence>
<feature type="region of interest" description="Disordered" evidence="1">
    <location>
        <begin position="125"/>
        <end position="154"/>
    </location>
</feature>
<keyword evidence="2" id="KW-1133">Transmembrane helix</keyword>
<proteinExistence type="predicted"/>
<accession>A0ABN8VX26</accession>
<dbReference type="PANTHER" id="PTHR28187:SF1">
    <property type="entry name" value="PROTEIN RCR1-RELATED"/>
    <property type="match status" value="1"/>
</dbReference>
<feature type="region of interest" description="Disordered" evidence="1">
    <location>
        <begin position="171"/>
        <end position="210"/>
    </location>
</feature>
<keyword evidence="2" id="KW-0812">Transmembrane</keyword>
<reference evidence="3" key="1">
    <citation type="submission" date="2022-08" db="EMBL/GenBank/DDBJ databases">
        <authorList>
            <person name="Byrne P K."/>
        </authorList>
    </citation>
    <scope>NUCLEOTIDE SEQUENCE</scope>
    <source>
        <strain evidence="3">UCD650</strain>
    </source>
</reference>
<evidence type="ECO:0008006" key="5">
    <source>
        <dbReference type="Google" id="ProtNLM"/>
    </source>
</evidence>
<dbReference type="Proteomes" id="UP001152964">
    <property type="component" value="Chromosome 4"/>
</dbReference>
<protein>
    <recommendedName>
        <fullName evidence="5">RCR1-like protein</fullName>
    </recommendedName>
</protein>
<dbReference type="InterPro" id="IPR020999">
    <property type="entry name" value="Chitin_synth_reg_RCR"/>
</dbReference>
<feature type="compositionally biased region" description="Polar residues" evidence="1">
    <location>
        <begin position="173"/>
        <end position="199"/>
    </location>
</feature>
<dbReference type="EMBL" id="OX291494">
    <property type="protein sequence ID" value="CAI1908412.1"/>
    <property type="molecule type" value="Genomic_DNA"/>
</dbReference>
<dbReference type="Pfam" id="PF12273">
    <property type="entry name" value="RCR"/>
    <property type="match status" value="1"/>
</dbReference>
<evidence type="ECO:0000256" key="1">
    <source>
        <dbReference type="SAM" id="MobiDB-lite"/>
    </source>
</evidence>
<organism evidence="3 4">
    <name type="scientific">Saccharomyces eubayanus</name>
    <name type="common">Yeast</name>
    <dbReference type="NCBI Taxonomy" id="1080349"/>
    <lineage>
        <taxon>Eukaryota</taxon>
        <taxon>Fungi</taxon>
        <taxon>Dikarya</taxon>
        <taxon>Ascomycota</taxon>
        <taxon>Saccharomycotina</taxon>
        <taxon>Saccharomycetes</taxon>
        <taxon>Saccharomycetales</taxon>
        <taxon>Saccharomycetaceae</taxon>
        <taxon>Saccharomyces</taxon>
    </lineage>
</organism>
<sequence>MILQEQIDLLIHKRANDNNGDGGVIIEDDPFSSSSWKWGRWIFFIFFVIAILILLFSAAKVNRRRRIMGQAPIRGTAWLTPPTYRQSERNYNGTQRCVEDYVPEYTETTNENDLGFYDERGEFHPNGKTEYLPPPPLSGDRADSTDKDLQRPKAAVVRVSSESEFDLNLMRPTMNNFDSNGNSRVGQNSPIITSSSFDVDSTPGRPKTTK</sequence>
<dbReference type="PANTHER" id="PTHR28187">
    <property type="entry name" value="PROTEIN RCR1-RELATED"/>
    <property type="match status" value="1"/>
</dbReference>
<evidence type="ECO:0000313" key="3">
    <source>
        <dbReference type="EMBL" id="CAI1908412.1"/>
    </source>
</evidence>